<gene>
    <name evidence="3" type="ORF">COCHEDRAFT_1224267</name>
    <name evidence="2" type="ORF">COCHEDRAFT_1229362</name>
</gene>
<reference evidence="4" key="3">
    <citation type="journal article" date="2013" name="PLoS Genet.">
        <title>Comparative genome structure, secondary metabolite, and effector coding capacity across Cochliobolus pathogens.</title>
        <authorList>
            <person name="Condon B.J."/>
            <person name="Leng Y."/>
            <person name="Wu D."/>
            <person name="Bushley K.E."/>
            <person name="Ohm R.A."/>
            <person name="Otillar R."/>
            <person name="Martin J."/>
            <person name="Schackwitz W."/>
            <person name="Grimwood J."/>
            <person name="MohdZainudin N."/>
            <person name="Xue C."/>
            <person name="Wang R."/>
            <person name="Manning V.A."/>
            <person name="Dhillon B."/>
            <person name="Tu Z.J."/>
            <person name="Steffenson B.J."/>
            <person name="Salamov A."/>
            <person name="Sun H."/>
            <person name="Lowry S."/>
            <person name="LaButti K."/>
            <person name="Han J."/>
            <person name="Copeland A."/>
            <person name="Lindquist E."/>
            <person name="Barry K."/>
            <person name="Schmutz J."/>
            <person name="Baker S.E."/>
            <person name="Ciuffetti L.M."/>
            <person name="Grigoriev I.V."/>
            <person name="Zhong S."/>
            <person name="Turgeon B.G."/>
        </authorList>
    </citation>
    <scope>NUCLEOTIDE SEQUENCE [LARGE SCALE GENOMIC DNA]</scope>
    <source>
        <strain evidence="4">C5 / ATCC 48332 / race O</strain>
    </source>
</reference>
<dbReference type="Gene3D" id="3.40.630.30">
    <property type="match status" value="1"/>
</dbReference>
<dbReference type="HOGENOM" id="CLU_095017_0_0_1"/>
<dbReference type="eggNOG" id="ENOG502SNCJ">
    <property type="taxonomic scope" value="Eukaryota"/>
</dbReference>
<proteinExistence type="predicted"/>
<dbReference type="InterPro" id="IPR016181">
    <property type="entry name" value="Acyl_CoA_acyltransferase"/>
</dbReference>
<evidence type="ECO:0000313" key="4">
    <source>
        <dbReference type="Proteomes" id="UP000016936"/>
    </source>
</evidence>
<protein>
    <recommendedName>
        <fullName evidence="1">N-acetyltransferase domain-containing protein</fullName>
    </recommendedName>
</protein>
<name>M2UX95_COCH5</name>
<dbReference type="InterPro" id="IPR000182">
    <property type="entry name" value="GNAT_dom"/>
</dbReference>
<keyword evidence="4" id="KW-1185">Reference proteome</keyword>
<dbReference type="AlphaFoldDB" id="M2UX95"/>
<dbReference type="InterPro" id="IPR051531">
    <property type="entry name" value="N-acetyltransferase"/>
</dbReference>
<dbReference type="PANTHER" id="PTHR43792">
    <property type="entry name" value="GNAT FAMILY, PUTATIVE (AFU_ORTHOLOGUE AFUA_3G00765)-RELATED-RELATED"/>
    <property type="match status" value="1"/>
</dbReference>
<evidence type="ECO:0000313" key="3">
    <source>
        <dbReference type="EMBL" id="EMD92443.1"/>
    </source>
</evidence>
<dbReference type="Proteomes" id="UP000016936">
    <property type="component" value="Unassembled WGS sequence"/>
</dbReference>
<evidence type="ECO:0000259" key="1">
    <source>
        <dbReference type="Pfam" id="PF13302"/>
    </source>
</evidence>
<dbReference type="OrthoDB" id="4072826at2759"/>
<sequence length="227" mass="25911">MDQTLFTPRLKLTLITTAERGSQELKWLHDLRSDEKATWWSFYGISKTIEDTEKVMKSILPTTLNEGEEKSYRAVYAIHELLAPNSTPTNQEDIPTRFIGLITLRSLDKSNLALPPHIFPDSVHSPDCLTLELGYQFLPAAWGKGLATEAVKKVFDACHGEQKFWDNYQKVYVRAIVNYENPPSMRVLTKSGMKELAVHVWDGDGIWLAGKWRTTDALHIFGKFVKE</sequence>
<dbReference type="EMBL" id="KB445575">
    <property type="protein sequence ID" value="EMD92443.1"/>
    <property type="molecule type" value="Genomic_DNA"/>
</dbReference>
<accession>M2UX95</accession>
<dbReference type="EMBL" id="KB445623">
    <property type="protein sequence ID" value="EMD84740.1"/>
    <property type="molecule type" value="Genomic_DNA"/>
</dbReference>
<organism evidence="3 4">
    <name type="scientific">Cochliobolus heterostrophus (strain C5 / ATCC 48332 / race O)</name>
    <name type="common">Southern corn leaf blight fungus</name>
    <name type="synonym">Bipolaris maydis</name>
    <dbReference type="NCBI Taxonomy" id="701091"/>
    <lineage>
        <taxon>Eukaryota</taxon>
        <taxon>Fungi</taxon>
        <taxon>Dikarya</taxon>
        <taxon>Ascomycota</taxon>
        <taxon>Pezizomycotina</taxon>
        <taxon>Dothideomycetes</taxon>
        <taxon>Pleosporomycetidae</taxon>
        <taxon>Pleosporales</taxon>
        <taxon>Pleosporineae</taxon>
        <taxon>Pleosporaceae</taxon>
        <taxon>Bipolaris</taxon>
    </lineage>
</organism>
<evidence type="ECO:0000313" key="2">
    <source>
        <dbReference type="EMBL" id="EMD84740.1"/>
    </source>
</evidence>
<reference evidence="3 4" key="1">
    <citation type="journal article" date="2012" name="PLoS Pathog.">
        <title>Diverse lifestyles and strategies of plant pathogenesis encoded in the genomes of eighteen Dothideomycetes fungi.</title>
        <authorList>
            <person name="Ohm R.A."/>
            <person name="Feau N."/>
            <person name="Henrissat B."/>
            <person name="Schoch C.L."/>
            <person name="Horwitz B.A."/>
            <person name="Barry K.W."/>
            <person name="Condon B.J."/>
            <person name="Copeland A.C."/>
            <person name="Dhillon B."/>
            <person name="Glaser F."/>
            <person name="Hesse C.N."/>
            <person name="Kosti I."/>
            <person name="LaButti K."/>
            <person name="Lindquist E.A."/>
            <person name="Lucas S."/>
            <person name="Salamov A.A."/>
            <person name="Bradshaw R.E."/>
            <person name="Ciuffetti L."/>
            <person name="Hamelin R.C."/>
            <person name="Kema G.H.J."/>
            <person name="Lawrence C."/>
            <person name="Scott J.A."/>
            <person name="Spatafora J.W."/>
            <person name="Turgeon B.G."/>
            <person name="de Wit P.J.G.M."/>
            <person name="Zhong S."/>
            <person name="Goodwin S.B."/>
            <person name="Grigoriev I.V."/>
        </authorList>
    </citation>
    <scope>NUCLEOTIDE SEQUENCE [LARGE SCALE GENOMIC DNA]</scope>
    <source>
        <strain evidence="3">C5</strain>
        <strain evidence="4">C5 / ATCC 48332 / race O</strain>
    </source>
</reference>
<dbReference type="GO" id="GO:0016747">
    <property type="term" value="F:acyltransferase activity, transferring groups other than amino-acyl groups"/>
    <property type="evidence" value="ECO:0007669"/>
    <property type="project" value="InterPro"/>
</dbReference>
<dbReference type="PANTHER" id="PTHR43792:SF1">
    <property type="entry name" value="N-ACETYLTRANSFERASE DOMAIN-CONTAINING PROTEIN"/>
    <property type="match status" value="1"/>
</dbReference>
<dbReference type="SUPFAM" id="SSF55729">
    <property type="entry name" value="Acyl-CoA N-acyltransferases (Nat)"/>
    <property type="match status" value="1"/>
</dbReference>
<feature type="domain" description="N-acetyltransferase" evidence="1">
    <location>
        <begin position="27"/>
        <end position="194"/>
    </location>
</feature>
<reference evidence="3" key="2">
    <citation type="submission" date="2012-06" db="EMBL/GenBank/DDBJ databases">
        <title>Comparative genome structure, secondary metabolite and effector coding capacity across Cochliobolus pathogens.</title>
        <authorList>
            <consortium name="US DOE Joint Genome Institute (JGI-PGF)"/>
            <person name="Condon B.J."/>
            <person name="Leng Y."/>
            <person name="Wu D."/>
            <person name="Bushley K.E."/>
            <person name="Ohm R.A."/>
            <person name="Otillar R."/>
            <person name="Martin J."/>
            <person name="Schackwitz W."/>
            <person name="Grimwood J."/>
            <person name="MohdZainudin N."/>
            <person name="Xue C."/>
            <person name="Wang R."/>
            <person name="Dhillon B."/>
            <person name="Tu Z.J."/>
            <person name="Steffenson B.J."/>
            <person name="Salamov A."/>
            <person name="Sun H."/>
            <person name="Lowry S."/>
            <person name="LaButti K."/>
            <person name="Han J."/>
            <person name="Copeland A."/>
            <person name="Lindquist E."/>
            <person name="Lucas S."/>
            <person name="Barry K."/>
            <person name="Schmutz J."/>
            <person name="Baker S."/>
            <person name="Grigoriev I.V."/>
            <person name="Zhong S."/>
            <person name="Turgeon B.G."/>
        </authorList>
    </citation>
    <scope>NUCLEOTIDE SEQUENCE</scope>
    <source>
        <strain evidence="3">C5</strain>
    </source>
</reference>
<dbReference type="Pfam" id="PF13302">
    <property type="entry name" value="Acetyltransf_3"/>
    <property type="match status" value="1"/>
</dbReference>